<dbReference type="InterPro" id="IPR013087">
    <property type="entry name" value="Znf_C2H2_type"/>
</dbReference>
<reference evidence="2" key="1">
    <citation type="journal article" date="2011" name="Genome Biol.">
        <title>The draft genome of the carcinogenic human liver fluke Clonorchis sinensis.</title>
        <authorList>
            <person name="Wang X."/>
            <person name="Chen W."/>
            <person name="Huang Y."/>
            <person name="Sun J."/>
            <person name="Men J."/>
            <person name="Liu H."/>
            <person name="Luo F."/>
            <person name="Guo L."/>
            <person name="Lv X."/>
            <person name="Deng C."/>
            <person name="Zhou C."/>
            <person name="Fan Y."/>
            <person name="Li X."/>
            <person name="Huang L."/>
            <person name="Hu Y."/>
            <person name="Liang C."/>
            <person name="Hu X."/>
            <person name="Xu J."/>
            <person name="Yu X."/>
        </authorList>
    </citation>
    <scope>NUCLEOTIDE SEQUENCE [LARGE SCALE GENOMIC DNA]</scope>
    <source>
        <strain evidence="2">Henan</strain>
    </source>
</reference>
<feature type="domain" description="C2H2-type" evidence="1">
    <location>
        <begin position="7"/>
        <end position="28"/>
    </location>
</feature>
<dbReference type="PROSITE" id="PS00028">
    <property type="entry name" value="ZINC_FINGER_C2H2_1"/>
    <property type="match status" value="1"/>
</dbReference>
<reference key="2">
    <citation type="submission" date="2011-10" db="EMBL/GenBank/DDBJ databases">
        <title>The genome and transcriptome sequence of Clonorchis sinensis provide insights into the carcinogenic liver fluke.</title>
        <authorList>
            <person name="Wang X."/>
            <person name="Huang Y."/>
            <person name="Chen W."/>
            <person name="Liu H."/>
            <person name="Guo L."/>
            <person name="Chen Y."/>
            <person name="Luo F."/>
            <person name="Zhou W."/>
            <person name="Sun J."/>
            <person name="Mao Q."/>
            <person name="Liang P."/>
            <person name="Zhou C."/>
            <person name="Tian Y."/>
            <person name="Men J."/>
            <person name="Lv X."/>
            <person name="Huang L."/>
            <person name="Zhou J."/>
            <person name="Hu Y."/>
            <person name="Li R."/>
            <person name="Zhang F."/>
            <person name="Lei H."/>
            <person name="Li X."/>
            <person name="Hu X."/>
            <person name="Liang C."/>
            <person name="Xu J."/>
            <person name="Wu Z."/>
            <person name="Yu X."/>
        </authorList>
    </citation>
    <scope>NUCLEOTIDE SEQUENCE</scope>
    <source>
        <strain>Henan</strain>
    </source>
</reference>
<name>G7YEN1_CLOSI</name>
<organism evidence="2 3">
    <name type="scientific">Clonorchis sinensis</name>
    <name type="common">Chinese liver fluke</name>
    <dbReference type="NCBI Taxonomy" id="79923"/>
    <lineage>
        <taxon>Eukaryota</taxon>
        <taxon>Metazoa</taxon>
        <taxon>Spiralia</taxon>
        <taxon>Lophotrochozoa</taxon>
        <taxon>Platyhelminthes</taxon>
        <taxon>Trematoda</taxon>
        <taxon>Digenea</taxon>
        <taxon>Opisthorchiida</taxon>
        <taxon>Opisthorchiata</taxon>
        <taxon>Opisthorchiidae</taxon>
        <taxon>Clonorchis</taxon>
    </lineage>
</organism>
<keyword evidence="3" id="KW-1185">Reference proteome</keyword>
<protein>
    <recommendedName>
        <fullName evidence="1">C2H2-type domain-containing protein</fullName>
    </recommendedName>
</protein>
<dbReference type="AlphaFoldDB" id="G7YEN1"/>
<gene>
    <name evidence="2" type="ORF">CLF_106076</name>
</gene>
<evidence type="ECO:0000259" key="1">
    <source>
        <dbReference type="PROSITE" id="PS00028"/>
    </source>
</evidence>
<sequence length="250" mass="27946">MVAHLACADCSCLFPTEIGLSQHRWHVHVTQHNADKLGRVKNSGVCWSIQKSQSLFHLANKLYSSCDTQTALFARLEQYSPGGLAISIKTWLRVLKCKHNRTNHHLVALTKPLVKQRPTPQNPMTIASGLNKPMIASCHSRNPTLTETVSRSRRQLAHRVPVNRKPRQVRRRPDPIPPKTERCSVFCARWVIEGSIQRSAEAFGAPSPLVRYITQSYENAVAVSPIPRFTAKMRGARSSTPPIIVPRGNG</sequence>
<evidence type="ECO:0000313" key="2">
    <source>
        <dbReference type="EMBL" id="GAA51414.1"/>
    </source>
</evidence>
<proteinExistence type="predicted"/>
<dbReference type="EMBL" id="DF143150">
    <property type="protein sequence ID" value="GAA51414.1"/>
    <property type="molecule type" value="Genomic_DNA"/>
</dbReference>
<dbReference type="Proteomes" id="UP000008909">
    <property type="component" value="Unassembled WGS sequence"/>
</dbReference>
<accession>G7YEN1</accession>
<evidence type="ECO:0000313" key="3">
    <source>
        <dbReference type="Proteomes" id="UP000008909"/>
    </source>
</evidence>